<dbReference type="Proteomes" id="UP000006833">
    <property type="component" value="Chromosome"/>
</dbReference>
<keyword evidence="5 7" id="KW-1133">Transmembrane helix</keyword>
<dbReference type="EMBL" id="CP000830">
    <property type="protein sequence ID" value="ABV92650.1"/>
    <property type="molecule type" value="Genomic_DNA"/>
</dbReference>
<evidence type="ECO:0000256" key="5">
    <source>
        <dbReference type="ARBA" id="ARBA00022989"/>
    </source>
</evidence>
<evidence type="ECO:0000256" key="2">
    <source>
        <dbReference type="ARBA" id="ARBA00008193"/>
    </source>
</evidence>
<keyword evidence="6 7" id="KW-0472">Membrane</keyword>
<organism evidence="10 11">
    <name type="scientific">Dinoroseobacter shibae (strain DSM 16493 / NCIMB 14021 / DFL 12)</name>
    <dbReference type="NCBI Taxonomy" id="398580"/>
    <lineage>
        <taxon>Bacteria</taxon>
        <taxon>Pseudomonadati</taxon>
        <taxon>Pseudomonadota</taxon>
        <taxon>Alphaproteobacteria</taxon>
        <taxon>Rhodobacterales</taxon>
        <taxon>Roseobacteraceae</taxon>
        <taxon>Dinoroseobacter</taxon>
    </lineage>
</organism>
<evidence type="ECO:0000313" key="10">
    <source>
        <dbReference type="EMBL" id="ABV92650.1"/>
    </source>
</evidence>
<feature type="domain" description="Glycine transporter" evidence="9">
    <location>
        <begin position="101"/>
        <end position="174"/>
    </location>
</feature>
<dbReference type="STRING" id="398580.Dshi_0905"/>
<comment type="similarity">
    <text evidence="2">Belongs to the UPF0126 family.</text>
</comment>
<keyword evidence="3" id="KW-1003">Cell membrane</keyword>
<evidence type="ECO:0000256" key="6">
    <source>
        <dbReference type="ARBA" id="ARBA00023136"/>
    </source>
</evidence>
<protein>
    <recommendedName>
        <fullName evidence="9">Glycine transporter domain-containing protein</fullName>
    </recommendedName>
</protein>
<feature type="domain" description="Glycine transporter" evidence="9">
    <location>
        <begin position="12"/>
        <end position="84"/>
    </location>
</feature>
<dbReference type="OrthoDB" id="9791874at2"/>
<proteinExistence type="inferred from homology"/>
<feature type="transmembrane region" description="Helical" evidence="7">
    <location>
        <begin position="98"/>
        <end position="119"/>
    </location>
</feature>
<keyword evidence="8" id="KW-0732">Signal</keyword>
<feature type="signal peptide" evidence="8">
    <location>
        <begin position="1"/>
        <end position="21"/>
    </location>
</feature>
<feature type="transmembrane region" description="Helical" evidence="7">
    <location>
        <begin position="158"/>
        <end position="176"/>
    </location>
</feature>
<evidence type="ECO:0000256" key="1">
    <source>
        <dbReference type="ARBA" id="ARBA00004651"/>
    </source>
</evidence>
<evidence type="ECO:0000313" key="11">
    <source>
        <dbReference type="Proteomes" id="UP000006833"/>
    </source>
</evidence>
<keyword evidence="4 7" id="KW-0812">Transmembrane</keyword>
<name>A8LRU3_DINSH</name>
<dbReference type="AlphaFoldDB" id="A8LRU3"/>
<evidence type="ECO:0000259" key="9">
    <source>
        <dbReference type="Pfam" id="PF03458"/>
    </source>
</evidence>
<dbReference type="GO" id="GO:0005886">
    <property type="term" value="C:plasma membrane"/>
    <property type="evidence" value="ECO:0007669"/>
    <property type="project" value="UniProtKB-SubCell"/>
</dbReference>
<dbReference type="eggNOG" id="COG2860">
    <property type="taxonomic scope" value="Bacteria"/>
</dbReference>
<dbReference type="PANTHER" id="PTHR30506:SF3">
    <property type="entry name" value="UPF0126 INNER MEMBRANE PROTEIN YADS-RELATED"/>
    <property type="match status" value="1"/>
</dbReference>
<sequence length="209" mass="21969">MLTSLAPLVVALTVLATAVMAASAAIQAVRQGFDPFGAVVLAVVTAVGGGTLRDILIGRFPVFWIEDLTYIATAVPVALVSYMAARSMRAGGGRRLRLLLYLDAVGLALFTLIGLQIALGAGVSPVIAIILGCTTGIAGGMIRDVLCGLQPSVLKEDLYATISLAGGAVYVVWREALSPETGLMTAFALMTFARFYVVWRTRPRDEPLV</sequence>
<feature type="chain" id="PRO_5002726221" description="Glycine transporter domain-containing protein" evidence="8">
    <location>
        <begin position="22"/>
        <end position="209"/>
    </location>
</feature>
<evidence type="ECO:0000256" key="4">
    <source>
        <dbReference type="ARBA" id="ARBA00022692"/>
    </source>
</evidence>
<feature type="transmembrane region" description="Helical" evidence="7">
    <location>
        <begin position="125"/>
        <end position="146"/>
    </location>
</feature>
<comment type="subcellular location">
    <subcellularLocation>
        <location evidence="1">Cell membrane</location>
        <topology evidence="1">Multi-pass membrane protein</topology>
    </subcellularLocation>
</comment>
<dbReference type="Pfam" id="PF03458">
    <property type="entry name" value="Gly_transporter"/>
    <property type="match status" value="2"/>
</dbReference>
<dbReference type="PANTHER" id="PTHR30506">
    <property type="entry name" value="INNER MEMBRANE PROTEIN"/>
    <property type="match status" value="1"/>
</dbReference>
<feature type="transmembrane region" description="Helical" evidence="7">
    <location>
        <begin position="182"/>
        <end position="199"/>
    </location>
</feature>
<accession>A8LRU3</accession>
<dbReference type="RefSeq" id="WP_012177582.1">
    <property type="nucleotide sequence ID" value="NC_009952.1"/>
</dbReference>
<evidence type="ECO:0000256" key="7">
    <source>
        <dbReference type="SAM" id="Phobius"/>
    </source>
</evidence>
<feature type="transmembrane region" description="Helical" evidence="7">
    <location>
        <begin position="68"/>
        <end position="86"/>
    </location>
</feature>
<evidence type="ECO:0000256" key="3">
    <source>
        <dbReference type="ARBA" id="ARBA00022475"/>
    </source>
</evidence>
<dbReference type="HOGENOM" id="CLU_064906_2_1_5"/>
<reference evidence="11" key="1">
    <citation type="journal article" date="2010" name="ISME J.">
        <title>The complete genome sequence of the algal symbiont Dinoroseobacter shibae: a hitchhiker's guide to life in the sea.</title>
        <authorList>
            <person name="Wagner-Dobler I."/>
            <person name="Ballhausen B."/>
            <person name="Berger M."/>
            <person name="Brinkhoff T."/>
            <person name="Buchholz I."/>
            <person name="Bunk B."/>
            <person name="Cypionka H."/>
            <person name="Daniel R."/>
            <person name="Drepper T."/>
            <person name="Gerdts G."/>
            <person name="Hahnke S."/>
            <person name="Han C."/>
            <person name="Jahn D."/>
            <person name="Kalhoefer D."/>
            <person name="Kiss H."/>
            <person name="Klenk H.P."/>
            <person name="Kyrpides N."/>
            <person name="Liebl W."/>
            <person name="Liesegang H."/>
            <person name="Meincke L."/>
            <person name="Pati A."/>
            <person name="Petersen J."/>
            <person name="Piekarski T."/>
            <person name="Pommerenke C."/>
            <person name="Pradella S."/>
            <person name="Pukall R."/>
            <person name="Rabus R."/>
            <person name="Stackebrandt E."/>
            <person name="Thole S."/>
            <person name="Thompson L."/>
            <person name="Tielen P."/>
            <person name="Tomasch J."/>
            <person name="von Jan M."/>
            <person name="Wanphrut N."/>
            <person name="Wichels A."/>
            <person name="Zech H."/>
            <person name="Simon M."/>
        </authorList>
    </citation>
    <scope>NUCLEOTIDE SEQUENCE [LARGE SCALE GENOMIC DNA]</scope>
    <source>
        <strain evidence="11">DSM 16493 / NCIMB 14021 / DFL 12</strain>
    </source>
</reference>
<evidence type="ECO:0000256" key="8">
    <source>
        <dbReference type="SAM" id="SignalP"/>
    </source>
</evidence>
<dbReference type="KEGG" id="dsh:Dshi_0905"/>
<gene>
    <name evidence="10" type="ordered locus">Dshi_0905</name>
</gene>
<dbReference type="InterPro" id="IPR005115">
    <property type="entry name" value="Gly_transporter"/>
</dbReference>
<keyword evidence="11" id="KW-1185">Reference proteome</keyword>